<dbReference type="EMBL" id="JBHOMY010000010">
    <property type="protein sequence ID" value="MFC1455977.1"/>
    <property type="molecule type" value="Genomic_DNA"/>
</dbReference>
<keyword evidence="4" id="KW-1185">Reference proteome</keyword>
<evidence type="ECO:0000313" key="3">
    <source>
        <dbReference type="EMBL" id="MFC1455977.1"/>
    </source>
</evidence>
<evidence type="ECO:0000259" key="2">
    <source>
        <dbReference type="Pfam" id="PF02371"/>
    </source>
</evidence>
<dbReference type="Pfam" id="PF01548">
    <property type="entry name" value="DEDD_Tnp_IS110"/>
    <property type="match status" value="1"/>
</dbReference>
<dbReference type="Proteomes" id="UP001593940">
    <property type="component" value="Unassembled WGS sequence"/>
</dbReference>
<dbReference type="InterPro" id="IPR047650">
    <property type="entry name" value="Transpos_IS110"/>
</dbReference>
<comment type="caution">
    <text evidence="3">The sequence shown here is derived from an EMBL/GenBank/DDBJ whole genome shotgun (WGS) entry which is preliminary data.</text>
</comment>
<evidence type="ECO:0000313" key="4">
    <source>
        <dbReference type="Proteomes" id="UP001593940"/>
    </source>
</evidence>
<protein>
    <submittedName>
        <fullName evidence="3">IS110 family transposase</fullName>
    </submittedName>
</protein>
<dbReference type="RefSeq" id="WP_377028931.1">
    <property type="nucleotide sequence ID" value="NZ_JBHOMY010000010.1"/>
</dbReference>
<feature type="domain" description="Transposase IS116/IS110/IS902 C-terminal" evidence="2">
    <location>
        <begin position="193"/>
        <end position="276"/>
    </location>
</feature>
<reference evidence="3 4" key="1">
    <citation type="submission" date="2024-09" db="EMBL/GenBank/DDBJ databases">
        <title>Nodulacao em especies de Leguminosae Basais da Amazonia e Caracterizacao dos Rizobios e Bacterias Associadas aos Nodulos.</title>
        <authorList>
            <person name="Jambeiro I.C.A."/>
            <person name="Lopes I.S."/>
            <person name="Aguiar E.R.G.R."/>
            <person name="Santos A.F.J."/>
            <person name="Dos Santos J.M.F."/>
            <person name="Gross E."/>
        </authorList>
    </citation>
    <scope>NUCLEOTIDE SEQUENCE [LARGE SCALE GENOMIC DNA]</scope>
    <source>
        <strain evidence="3 4">BRUESC1165</strain>
    </source>
</reference>
<dbReference type="NCBIfam" id="NF033542">
    <property type="entry name" value="transpos_IS110"/>
    <property type="match status" value="1"/>
</dbReference>
<dbReference type="PANTHER" id="PTHR33055:SF13">
    <property type="entry name" value="TRANSPOSASE"/>
    <property type="match status" value="1"/>
</dbReference>
<name>A0ABV6Y400_9HYPH</name>
<sequence>MQQLIPQTAGIDIAKDQLDVCLYPDGATRRFTNDPQGHRALIAWLAKYSLQRVVFEPTGAYHRTLERSLATAGLPQSKINPRHARRFAEALGQLAKTDQLDAALLARFGALLEPPTRSVRSPTLDAMKELVVARQALIKDRTAALNRQKIVRSPLLQRQIDQRLRQIARHLAAIDAHLLSLCQDDAALAPRLAILMSIPGIAQATAVSLLVEMPELGSLDQSQVASLAGLALVARDSGASRGRRTIRGGRAHLRQALYMPALVAARFNPDLKAKYQALLAAGKPAKVALTAIMRKLIILANALLRDQRHWSPKPT</sequence>
<dbReference type="PANTHER" id="PTHR33055">
    <property type="entry name" value="TRANSPOSASE FOR INSERTION SEQUENCE ELEMENT IS1111A"/>
    <property type="match status" value="1"/>
</dbReference>
<dbReference type="InterPro" id="IPR002525">
    <property type="entry name" value="Transp_IS110-like_N"/>
</dbReference>
<dbReference type="InterPro" id="IPR003346">
    <property type="entry name" value="Transposase_20"/>
</dbReference>
<dbReference type="Pfam" id="PF02371">
    <property type="entry name" value="Transposase_20"/>
    <property type="match status" value="1"/>
</dbReference>
<accession>A0ABV6Y400</accession>
<feature type="domain" description="Transposase IS110-like N-terminal" evidence="1">
    <location>
        <begin position="9"/>
        <end position="147"/>
    </location>
</feature>
<proteinExistence type="predicted"/>
<evidence type="ECO:0000259" key="1">
    <source>
        <dbReference type="Pfam" id="PF01548"/>
    </source>
</evidence>
<organism evidence="3 4">
    <name type="scientific">Microvirga arabica</name>
    <dbReference type="NCBI Taxonomy" id="1128671"/>
    <lineage>
        <taxon>Bacteria</taxon>
        <taxon>Pseudomonadati</taxon>
        <taxon>Pseudomonadota</taxon>
        <taxon>Alphaproteobacteria</taxon>
        <taxon>Hyphomicrobiales</taxon>
        <taxon>Methylobacteriaceae</taxon>
        <taxon>Microvirga</taxon>
    </lineage>
</organism>
<gene>
    <name evidence="3" type="ORF">ACETIH_04385</name>
</gene>